<accession>A0A7J8IPP7</accession>
<evidence type="ECO:0000256" key="1">
    <source>
        <dbReference type="SAM" id="MobiDB-lite"/>
    </source>
</evidence>
<feature type="compositionally biased region" description="Polar residues" evidence="1">
    <location>
        <begin position="67"/>
        <end position="82"/>
    </location>
</feature>
<feature type="compositionally biased region" description="Polar residues" evidence="1">
    <location>
        <begin position="89"/>
        <end position="106"/>
    </location>
</feature>
<sequence>MPNKNKKEKDLPKAGKSGKSSKDGQDVLEPEIPSKKNSLITAPSTSSSKIKVPLSQPTVKKEKRQNSSRFSITSNRELQKLSSLKVAASGQSAGSVPADVTSQPVPSSCRAPVCLFFLN</sequence>
<protein>
    <submittedName>
        <fullName evidence="2">Protein phosphatase 2 regulatory subunit B'gamma</fullName>
    </submittedName>
</protein>
<keyword evidence="3" id="KW-1185">Reference proteome</keyword>
<organism evidence="2 3">
    <name type="scientific">Rousettus aegyptiacus</name>
    <name type="common">Egyptian fruit bat</name>
    <name type="synonym">Pteropus aegyptiacus</name>
    <dbReference type="NCBI Taxonomy" id="9407"/>
    <lineage>
        <taxon>Eukaryota</taxon>
        <taxon>Metazoa</taxon>
        <taxon>Chordata</taxon>
        <taxon>Craniata</taxon>
        <taxon>Vertebrata</taxon>
        <taxon>Euteleostomi</taxon>
        <taxon>Mammalia</taxon>
        <taxon>Eutheria</taxon>
        <taxon>Laurasiatheria</taxon>
        <taxon>Chiroptera</taxon>
        <taxon>Yinpterochiroptera</taxon>
        <taxon>Pteropodoidea</taxon>
        <taxon>Pteropodidae</taxon>
        <taxon>Rousettinae</taxon>
        <taxon>Rousettus</taxon>
    </lineage>
</organism>
<evidence type="ECO:0000313" key="2">
    <source>
        <dbReference type="EMBL" id="KAF6486656.1"/>
    </source>
</evidence>
<feature type="compositionally biased region" description="Polar residues" evidence="1">
    <location>
        <begin position="35"/>
        <end position="49"/>
    </location>
</feature>
<dbReference type="Proteomes" id="UP000593571">
    <property type="component" value="Unassembled WGS sequence"/>
</dbReference>
<feature type="region of interest" description="Disordered" evidence="1">
    <location>
        <begin position="1"/>
        <end position="107"/>
    </location>
</feature>
<proteinExistence type="predicted"/>
<dbReference type="EMBL" id="JACASE010000003">
    <property type="protein sequence ID" value="KAF6486656.1"/>
    <property type="molecule type" value="Genomic_DNA"/>
</dbReference>
<dbReference type="AlphaFoldDB" id="A0A7J8IPP7"/>
<gene>
    <name evidence="2" type="ORF">HJG63_015789</name>
</gene>
<evidence type="ECO:0000313" key="3">
    <source>
        <dbReference type="Proteomes" id="UP000593571"/>
    </source>
</evidence>
<feature type="compositionally biased region" description="Basic and acidic residues" evidence="1">
    <location>
        <begin position="1"/>
        <end position="13"/>
    </location>
</feature>
<comment type="caution">
    <text evidence="2">The sequence shown here is derived from an EMBL/GenBank/DDBJ whole genome shotgun (WGS) entry which is preliminary data.</text>
</comment>
<name>A0A7J8IPP7_ROUAE</name>
<reference evidence="2 3" key="1">
    <citation type="journal article" date="2020" name="Nature">
        <title>Six reference-quality genomes reveal evolution of bat adaptations.</title>
        <authorList>
            <person name="Jebb D."/>
            <person name="Huang Z."/>
            <person name="Pippel M."/>
            <person name="Hughes G.M."/>
            <person name="Lavrichenko K."/>
            <person name="Devanna P."/>
            <person name="Winkler S."/>
            <person name="Jermiin L.S."/>
            <person name="Skirmuntt E.C."/>
            <person name="Katzourakis A."/>
            <person name="Burkitt-Gray L."/>
            <person name="Ray D.A."/>
            <person name="Sullivan K.A.M."/>
            <person name="Roscito J.G."/>
            <person name="Kirilenko B.M."/>
            <person name="Davalos L.M."/>
            <person name="Corthals A.P."/>
            <person name="Power M.L."/>
            <person name="Jones G."/>
            <person name="Ransome R.D."/>
            <person name="Dechmann D.K.N."/>
            <person name="Locatelli A.G."/>
            <person name="Puechmaille S.J."/>
            <person name="Fedrigo O."/>
            <person name="Jarvis E.D."/>
            <person name="Hiller M."/>
            <person name="Vernes S.C."/>
            <person name="Myers E.W."/>
            <person name="Teeling E.C."/>
        </authorList>
    </citation>
    <scope>NUCLEOTIDE SEQUENCE [LARGE SCALE GENOMIC DNA]</scope>
    <source>
        <strain evidence="2">MRouAeg1</strain>
        <tissue evidence="2">Muscle</tissue>
    </source>
</reference>